<dbReference type="InterPro" id="IPR011006">
    <property type="entry name" value="CheY-like_superfamily"/>
</dbReference>
<dbReference type="Gene3D" id="3.40.50.2300">
    <property type="match status" value="1"/>
</dbReference>
<evidence type="ECO:0000313" key="3">
    <source>
        <dbReference type="EMBL" id="QLH04927.1"/>
    </source>
</evidence>
<protein>
    <submittedName>
        <fullName evidence="3">Response regulator</fullName>
    </submittedName>
</protein>
<dbReference type="PANTHER" id="PTHR44591:SF3">
    <property type="entry name" value="RESPONSE REGULATORY DOMAIN-CONTAINING PROTEIN"/>
    <property type="match status" value="1"/>
</dbReference>
<sequence>MKILIVDDNVDITEMFSKYLSLKGYECAISNTGQNALNMIKNQSFDYVILDMAMPEFGGLDVIKSLEKEDLLKNNKIIILTASSISNVDIENITKKQGVTTFLKKPVQLSELLQVMSN</sequence>
<reference evidence="3 4" key="1">
    <citation type="submission" date="2018-02" db="EMBL/GenBank/DDBJ databases">
        <title>Complete genome of Nitrosopumilus oxyclinae HCE1.</title>
        <authorList>
            <person name="Qin W."/>
            <person name="Zheng Y."/>
            <person name="Stahl D.A."/>
        </authorList>
    </citation>
    <scope>NUCLEOTIDE SEQUENCE [LARGE SCALE GENOMIC DNA]</scope>
    <source>
        <strain evidence="3 4">HCE1</strain>
    </source>
</reference>
<dbReference type="OrthoDB" id="9652at2157"/>
<gene>
    <name evidence="3" type="ORF">C5F49_06055</name>
</gene>
<organism evidence="3 4">
    <name type="scientific">Nitrosopumilus oxyclinae</name>
    <dbReference type="NCBI Taxonomy" id="1959104"/>
    <lineage>
        <taxon>Archaea</taxon>
        <taxon>Nitrososphaerota</taxon>
        <taxon>Nitrososphaeria</taxon>
        <taxon>Nitrosopumilales</taxon>
        <taxon>Nitrosopumilaceae</taxon>
        <taxon>Nitrosopumilus</taxon>
    </lineage>
</organism>
<dbReference type="InterPro" id="IPR001789">
    <property type="entry name" value="Sig_transdc_resp-reg_receiver"/>
</dbReference>
<dbReference type="Pfam" id="PF00072">
    <property type="entry name" value="Response_reg"/>
    <property type="match status" value="1"/>
</dbReference>
<dbReference type="RefSeq" id="WP_179362151.1">
    <property type="nucleotide sequence ID" value="NZ_CP026994.1"/>
</dbReference>
<keyword evidence="1" id="KW-0597">Phosphoprotein</keyword>
<feature type="domain" description="Response regulatory" evidence="2">
    <location>
        <begin position="2"/>
        <end position="118"/>
    </location>
</feature>
<name>A0A7D5M4X7_9ARCH</name>
<dbReference type="PROSITE" id="PS50110">
    <property type="entry name" value="RESPONSE_REGULATORY"/>
    <property type="match status" value="1"/>
</dbReference>
<evidence type="ECO:0000256" key="1">
    <source>
        <dbReference type="ARBA" id="ARBA00022553"/>
    </source>
</evidence>
<accession>A0A7D5M4X7</accession>
<proteinExistence type="predicted"/>
<keyword evidence="4" id="KW-1185">Reference proteome</keyword>
<evidence type="ECO:0000259" key="2">
    <source>
        <dbReference type="PROSITE" id="PS50110"/>
    </source>
</evidence>
<dbReference type="PANTHER" id="PTHR44591">
    <property type="entry name" value="STRESS RESPONSE REGULATOR PROTEIN 1"/>
    <property type="match status" value="1"/>
</dbReference>
<dbReference type="SUPFAM" id="SSF52172">
    <property type="entry name" value="CheY-like"/>
    <property type="match status" value="1"/>
</dbReference>
<dbReference type="InterPro" id="IPR050595">
    <property type="entry name" value="Bact_response_regulator"/>
</dbReference>
<evidence type="ECO:0000313" key="4">
    <source>
        <dbReference type="Proteomes" id="UP000509441"/>
    </source>
</evidence>
<dbReference type="GeneID" id="56061522"/>
<dbReference type="AlphaFoldDB" id="A0A7D5M4X7"/>
<dbReference type="Proteomes" id="UP000509441">
    <property type="component" value="Chromosome"/>
</dbReference>
<dbReference type="EMBL" id="CP026994">
    <property type="protein sequence ID" value="QLH04927.1"/>
    <property type="molecule type" value="Genomic_DNA"/>
</dbReference>
<dbReference type="SMART" id="SM00448">
    <property type="entry name" value="REC"/>
    <property type="match status" value="1"/>
</dbReference>
<dbReference type="GO" id="GO:0000160">
    <property type="term" value="P:phosphorelay signal transduction system"/>
    <property type="evidence" value="ECO:0007669"/>
    <property type="project" value="InterPro"/>
</dbReference>
<dbReference type="KEGG" id="nox:C5F49_06055"/>